<dbReference type="InterPro" id="IPR000780">
    <property type="entry name" value="CheR_MeTrfase"/>
</dbReference>
<evidence type="ECO:0000256" key="9">
    <source>
        <dbReference type="SAM" id="Coils"/>
    </source>
</evidence>
<feature type="active site" evidence="7">
    <location>
        <position position="153"/>
    </location>
</feature>
<dbReference type="PRINTS" id="PR00996">
    <property type="entry name" value="CHERMTFRASE"/>
</dbReference>
<dbReference type="InterPro" id="IPR003661">
    <property type="entry name" value="HisK_dim/P_dom"/>
</dbReference>
<dbReference type="SUPFAM" id="SSF47757">
    <property type="entry name" value="Chemotaxis receptor methyltransferase CheR, N-terminal domain"/>
    <property type="match status" value="1"/>
</dbReference>
<feature type="coiled-coil region" evidence="9">
    <location>
        <begin position="652"/>
        <end position="743"/>
    </location>
</feature>
<dbReference type="PANTHER" id="PTHR24422:SF27">
    <property type="entry name" value="PROTEIN-GLUTAMATE O-METHYLTRANSFERASE"/>
    <property type="match status" value="1"/>
</dbReference>
<dbReference type="CDD" id="cd16434">
    <property type="entry name" value="CheB-CheR_fusion"/>
    <property type="match status" value="1"/>
</dbReference>
<feature type="domain" description="CheB-type methylesterase" evidence="14">
    <location>
        <begin position="25"/>
        <end position="206"/>
    </location>
</feature>
<dbReference type="SUPFAM" id="SSF53335">
    <property type="entry name" value="S-adenosyl-L-methionine-dependent methyltransferases"/>
    <property type="match status" value="1"/>
</dbReference>
<dbReference type="Gene3D" id="3.30.565.10">
    <property type="entry name" value="Histidine kinase-like ATPase, C-terminal domain"/>
    <property type="match status" value="1"/>
</dbReference>
<evidence type="ECO:0000256" key="2">
    <source>
        <dbReference type="ARBA" id="ARBA00012438"/>
    </source>
</evidence>
<keyword evidence="3 7" id="KW-0145">Chemotaxis</keyword>
<dbReference type="OrthoDB" id="9816309at2"/>
<dbReference type="Pfam" id="PF00512">
    <property type="entry name" value="HisKA"/>
    <property type="match status" value="1"/>
</dbReference>
<dbReference type="InterPro" id="IPR011006">
    <property type="entry name" value="CheY-like_superfamily"/>
</dbReference>
<evidence type="ECO:0000256" key="5">
    <source>
        <dbReference type="ARBA" id="ARBA00022679"/>
    </source>
</evidence>
<dbReference type="InterPro" id="IPR035965">
    <property type="entry name" value="PAS-like_dom_sf"/>
</dbReference>
<dbReference type="PROSITE" id="PS50110">
    <property type="entry name" value="RESPONSE_REGULATORY"/>
    <property type="match status" value="1"/>
</dbReference>
<reference evidence="16 17" key="1">
    <citation type="submission" date="2018-07" db="EMBL/GenBank/DDBJ databases">
        <title>Pseudomonas laoshanensis sp. nov., isolated from soil.</title>
        <authorList>
            <person name="Sun J."/>
            <person name="Yu L."/>
            <person name="Wang M."/>
            <person name="Zhang C."/>
        </authorList>
    </citation>
    <scope>NUCLEOTIDE SEQUENCE [LARGE SCALE GENOMIC DNA]</scope>
    <source>
        <strain evidence="16 17">Y22</strain>
    </source>
</reference>
<dbReference type="SMART" id="SM00138">
    <property type="entry name" value="MeTrc"/>
    <property type="match status" value="1"/>
</dbReference>
<dbReference type="Gene3D" id="3.40.50.180">
    <property type="entry name" value="Methylesterase CheB, C-terminal domain"/>
    <property type="match status" value="1"/>
</dbReference>
<accession>A0A7V7GTD6</accession>
<name>A0A7V7GTD6_9GAMM</name>
<keyword evidence="5" id="KW-0808">Transferase</keyword>
<dbReference type="PROSITE" id="PS50109">
    <property type="entry name" value="HIS_KIN"/>
    <property type="match status" value="1"/>
</dbReference>
<dbReference type="SUPFAM" id="SSF52738">
    <property type="entry name" value="Methylesterase CheB, C-terminal domain"/>
    <property type="match status" value="1"/>
</dbReference>
<dbReference type="GO" id="GO:0006935">
    <property type="term" value="P:chemotaxis"/>
    <property type="evidence" value="ECO:0007669"/>
    <property type="project" value="UniProtKB-UniRule"/>
</dbReference>
<dbReference type="InterPro" id="IPR000673">
    <property type="entry name" value="Sig_transdc_resp-reg_Me-estase"/>
</dbReference>
<dbReference type="CDD" id="cd00082">
    <property type="entry name" value="HisKA"/>
    <property type="match status" value="1"/>
</dbReference>
<dbReference type="Pfam" id="PF03705">
    <property type="entry name" value="CheR_N"/>
    <property type="match status" value="1"/>
</dbReference>
<dbReference type="RefSeq" id="WP_149332858.1">
    <property type="nucleotide sequence ID" value="NZ_QOVF01000003.1"/>
</dbReference>
<dbReference type="GO" id="GO:0008984">
    <property type="term" value="F:protein-glutamate methylesterase activity"/>
    <property type="evidence" value="ECO:0007669"/>
    <property type="project" value="InterPro"/>
</dbReference>
<feature type="domain" description="PAC" evidence="13">
    <location>
        <begin position="831"/>
        <end position="881"/>
    </location>
</feature>
<comment type="catalytic activity">
    <reaction evidence="1">
        <text>ATP + protein L-histidine = ADP + protein N-phospho-L-histidine.</text>
        <dbReference type="EC" id="2.7.13.3"/>
    </reaction>
</comment>
<comment type="caution">
    <text evidence="16">The sequence shown here is derived from an EMBL/GenBank/DDBJ whole genome shotgun (WGS) entry which is preliminary data.</text>
</comment>
<dbReference type="Pfam" id="PF02518">
    <property type="entry name" value="HATPase_c"/>
    <property type="match status" value="1"/>
</dbReference>
<dbReference type="InterPro" id="IPR000014">
    <property type="entry name" value="PAS"/>
</dbReference>
<dbReference type="SMART" id="SM00387">
    <property type="entry name" value="HATPase_c"/>
    <property type="match status" value="1"/>
</dbReference>
<dbReference type="CDD" id="cd02440">
    <property type="entry name" value="AdoMet_MTases"/>
    <property type="match status" value="1"/>
</dbReference>
<sequence>MVKPPKRRSPNVPQNQPQLMMSHLPFPVVGIGASAGGLQALLKFFEHMPQDNGMAFVIIMHLSPDHESSADRILQGVTNMPVQQVSKPVPIEKNSVYIISPAHLLSMNDGHLRVRKPDPSRPRHAAIDLFFRDLADVHKDRAYCLVLSGTGSDGASGLSRIKEQNGITMAQSPDDAEFDGMPSSAIATGMVDLVLPVAEMPHKLMELWRNASSIHMPVSEDPEISAAAANDATDDGPAAETALRAVLAQLFNRTGYDFAHYKRATVLRRIERRMQVNAQPDMPAYLEYLQAHPEETKPLLDDMFIGVTNFFRDREAFEALERDVIPQLFRFGMDFPGDEKAGVRVWSAGTSTGEEAFSLAMLLADQVQLEAAQVKVQVFGTDIDERAIGIGRAGIYPASIITDVAPPRLRQYFIKNQTHYKVKKEIREKILFAQHSLLRDPPFSHVHLICCRNLLIYLDRDAQRKILEMFHFALRPGGFLFLGSSESADICADLFTPVDKKNRIYRAKNAPAPARHVPVVPSANGSRRLDIPAPVMQPRKQSFAEVHQRVLEQYAPPSVIVDTDADIVHMSDRAGHFLRFMGGEPSRNLLAVVAPELRLELRTALFQAQQTGKSVEARRVRVRRGDRSYHVHMVAKPFKDETAGSEFILVMFDEVEDAITEAAGQKEQQEQEQDRSKDTVLTLLEEELQRTKLHLQNTLEQSGTSHEELRASNEELQAINEELRSATEELETSKEELQSINEELITVNYELKSKVEETGKINDDLQNLITSTDIATVFVDRGMRIKWFTPRATQIFSMLPVDSGRSLLDITHRLDYPDLADDATLVFESLKLVEREVRSSDGRWYIARLLPYRTSDDHIEGAVLTFIDISGRRAAEAELRLGEERMRLVAESTEDYAIIVQDTEGMITGWNRGAELIFGYSKAEAEGQPCHLIFTPEDRAAGVPEIELRRARESGRAEDERWHMRKDGSRFYCSGVVNPLQNDHLRGYVKIARDLTDRQQRHDEQAKRLVETQNTIQLKDEFFAVMSHELKHPLNLIQLNAELLGRLPITKRTPTVAKAVRTINEAVSSQAQIIDDLLDVSRVHTGKLKLDCHKVDLGNVLRDVLEVVHNDEPARTLTLHVEESDIQRLLINVDSTRLEQIIWNLLNNALKFTPMNGEITISATRSGNWAQLDVSDTGEGIAPEYLDKVFDLFGQADTQHVRIHRDGLGIGLSLVRQLVEAHGGDVQVRSDGIDKGSAFTVWLPLYLEQDEQTEDLRRSVPTGRLHDLRVLLVDDSLEVLEVMTMLLETEEALVTSFSGAPEALAAAQAQEQVFDLIISDIGMPTMDGHQLIAALRQLPAFAQLPAIALTGYGGNQDIDKALRAGFNQHLSKPVSYESLISTIEKLALDKVDE</sequence>
<feature type="modified residue" description="4-aspartylphosphate" evidence="8">
    <location>
        <position position="1320"/>
    </location>
</feature>
<dbReference type="SMART" id="SM00388">
    <property type="entry name" value="HisKA"/>
    <property type="match status" value="1"/>
</dbReference>
<evidence type="ECO:0000259" key="15">
    <source>
        <dbReference type="PROSITE" id="PS50123"/>
    </source>
</evidence>
<feature type="domain" description="CheR-type methyltransferase" evidence="15">
    <location>
        <begin position="231"/>
        <end position="487"/>
    </location>
</feature>
<dbReference type="SUPFAM" id="SSF52172">
    <property type="entry name" value="CheY-like"/>
    <property type="match status" value="1"/>
</dbReference>
<dbReference type="Pfam" id="PF01739">
    <property type="entry name" value="CheR"/>
    <property type="match status" value="1"/>
</dbReference>
<evidence type="ECO:0000256" key="3">
    <source>
        <dbReference type="ARBA" id="ARBA00022500"/>
    </source>
</evidence>
<dbReference type="SMART" id="SM00448">
    <property type="entry name" value="REC"/>
    <property type="match status" value="1"/>
</dbReference>
<evidence type="ECO:0000259" key="10">
    <source>
        <dbReference type="PROSITE" id="PS50109"/>
    </source>
</evidence>
<evidence type="ECO:0000256" key="4">
    <source>
        <dbReference type="ARBA" id="ARBA00022553"/>
    </source>
</evidence>
<protein>
    <recommendedName>
        <fullName evidence="2">histidine kinase</fullName>
        <ecNumber evidence="2">2.7.13.3</ecNumber>
    </recommendedName>
</protein>
<dbReference type="InterPro" id="IPR005467">
    <property type="entry name" value="His_kinase_dom"/>
</dbReference>
<dbReference type="GO" id="GO:0008757">
    <property type="term" value="F:S-adenosylmethionine-dependent methyltransferase activity"/>
    <property type="evidence" value="ECO:0007669"/>
    <property type="project" value="InterPro"/>
</dbReference>
<evidence type="ECO:0000256" key="1">
    <source>
        <dbReference type="ARBA" id="ARBA00000085"/>
    </source>
</evidence>
<keyword evidence="6" id="KW-0418">Kinase</keyword>
<dbReference type="InterPro" id="IPR013767">
    <property type="entry name" value="PAS_fold"/>
</dbReference>
<dbReference type="SMART" id="SM00086">
    <property type="entry name" value="PAC"/>
    <property type="match status" value="3"/>
</dbReference>
<evidence type="ECO:0000256" key="8">
    <source>
        <dbReference type="PROSITE-ProRule" id="PRU00169"/>
    </source>
</evidence>
<dbReference type="Gene3D" id="3.40.50.150">
    <property type="entry name" value="Vaccinia Virus protein VP39"/>
    <property type="match status" value="1"/>
</dbReference>
<keyword evidence="17" id="KW-1185">Reference proteome</keyword>
<evidence type="ECO:0000259" key="12">
    <source>
        <dbReference type="PROSITE" id="PS50112"/>
    </source>
</evidence>
<dbReference type="Pfam" id="PF13596">
    <property type="entry name" value="PAS_10"/>
    <property type="match status" value="1"/>
</dbReference>
<evidence type="ECO:0000256" key="6">
    <source>
        <dbReference type="ARBA" id="ARBA00022777"/>
    </source>
</evidence>
<dbReference type="Gene3D" id="3.40.50.2300">
    <property type="match status" value="1"/>
</dbReference>
<dbReference type="Pfam" id="PF00989">
    <property type="entry name" value="PAS"/>
    <property type="match status" value="1"/>
</dbReference>
<dbReference type="InterPro" id="IPR022642">
    <property type="entry name" value="CheR_C"/>
</dbReference>
<dbReference type="Pfam" id="PF00072">
    <property type="entry name" value="Response_reg"/>
    <property type="match status" value="1"/>
</dbReference>
<dbReference type="Pfam" id="PF01339">
    <property type="entry name" value="CheB_methylest"/>
    <property type="match status" value="1"/>
</dbReference>
<dbReference type="SUPFAM" id="SSF47384">
    <property type="entry name" value="Homodimeric domain of signal transducing histidine kinase"/>
    <property type="match status" value="1"/>
</dbReference>
<gene>
    <name evidence="16" type="ORF">DT594_11855</name>
</gene>
<dbReference type="InterPro" id="IPR001610">
    <property type="entry name" value="PAC"/>
</dbReference>
<dbReference type="GO" id="GO:0005737">
    <property type="term" value="C:cytoplasm"/>
    <property type="evidence" value="ECO:0007669"/>
    <property type="project" value="InterPro"/>
</dbReference>
<dbReference type="CDD" id="cd00130">
    <property type="entry name" value="PAS"/>
    <property type="match status" value="2"/>
</dbReference>
<feature type="active site" evidence="7">
    <location>
        <position position="61"/>
    </location>
</feature>
<dbReference type="InterPro" id="IPR036890">
    <property type="entry name" value="HATPase_C_sf"/>
</dbReference>
<dbReference type="InterPro" id="IPR029063">
    <property type="entry name" value="SAM-dependent_MTases_sf"/>
</dbReference>
<dbReference type="InterPro" id="IPR003594">
    <property type="entry name" value="HATPase_dom"/>
</dbReference>
<feature type="domain" description="Response regulatory" evidence="11">
    <location>
        <begin position="1269"/>
        <end position="1387"/>
    </location>
</feature>
<feature type="domain" description="Histidine kinase" evidence="10">
    <location>
        <begin position="1025"/>
        <end position="1247"/>
    </location>
</feature>
<dbReference type="GO" id="GO:0005886">
    <property type="term" value="C:plasma membrane"/>
    <property type="evidence" value="ECO:0007669"/>
    <property type="project" value="UniProtKB-ARBA"/>
</dbReference>
<dbReference type="Gene3D" id="3.30.450.20">
    <property type="entry name" value="PAS domain"/>
    <property type="match status" value="2"/>
</dbReference>
<dbReference type="PROSITE" id="PS50122">
    <property type="entry name" value="CHEB"/>
    <property type="match status" value="1"/>
</dbReference>
<dbReference type="EC" id="2.7.13.3" evidence="2"/>
<feature type="domain" description="PAS" evidence="12">
    <location>
        <begin position="882"/>
        <end position="955"/>
    </location>
</feature>
<dbReference type="GO" id="GO:0000155">
    <property type="term" value="F:phosphorelay sensor kinase activity"/>
    <property type="evidence" value="ECO:0007669"/>
    <property type="project" value="InterPro"/>
</dbReference>
<dbReference type="SUPFAM" id="SSF55874">
    <property type="entry name" value="ATPase domain of HSP90 chaperone/DNA topoisomerase II/histidine kinase"/>
    <property type="match status" value="1"/>
</dbReference>
<dbReference type="SUPFAM" id="SSF55785">
    <property type="entry name" value="PYP-like sensor domain (PAS domain)"/>
    <property type="match status" value="3"/>
</dbReference>
<evidence type="ECO:0000313" key="16">
    <source>
        <dbReference type="EMBL" id="KAA0694006.1"/>
    </source>
</evidence>
<dbReference type="InterPro" id="IPR000700">
    <property type="entry name" value="PAS-assoc_C"/>
</dbReference>
<dbReference type="GO" id="GO:0006355">
    <property type="term" value="P:regulation of DNA-templated transcription"/>
    <property type="evidence" value="ECO:0007669"/>
    <property type="project" value="InterPro"/>
</dbReference>
<proteinExistence type="predicted"/>
<dbReference type="PANTHER" id="PTHR24422">
    <property type="entry name" value="CHEMOTAXIS PROTEIN METHYLTRANSFERASE"/>
    <property type="match status" value="1"/>
</dbReference>
<dbReference type="Proteomes" id="UP000463138">
    <property type="component" value="Unassembled WGS sequence"/>
</dbReference>
<evidence type="ECO:0000259" key="11">
    <source>
        <dbReference type="PROSITE" id="PS50110"/>
    </source>
</evidence>
<organism evidence="16 17">
    <name type="scientific">Halopseudomonas laoshanensis</name>
    <dbReference type="NCBI Taxonomy" id="2268758"/>
    <lineage>
        <taxon>Bacteria</taxon>
        <taxon>Pseudomonadati</taxon>
        <taxon>Pseudomonadota</taxon>
        <taxon>Gammaproteobacteria</taxon>
        <taxon>Pseudomonadales</taxon>
        <taxon>Pseudomonadaceae</taxon>
        <taxon>Halopseudomonas</taxon>
    </lineage>
</organism>
<dbReference type="PROSITE" id="PS50112">
    <property type="entry name" value="PAS"/>
    <property type="match status" value="1"/>
</dbReference>
<dbReference type="InterPro" id="IPR050903">
    <property type="entry name" value="Bact_Chemotaxis_MeTrfase"/>
</dbReference>
<keyword evidence="4 8" id="KW-0597">Phosphoprotein</keyword>
<dbReference type="NCBIfam" id="TIGR00229">
    <property type="entry name" value="sensory_box"/>
    <property type="match status" value="1"/>
</dbReference>
<dbReference type="InterPro" id="IPR035909">
    <property type="entry name" value="CheB_C"/>
</dbReference>
<dbReference type="PROSITE" id="PS50113">
    <property type="entry name" value="PAC"/>
    <property type="match status" value="1"/>
</dbReference>
<evidence type="ECO:0000259" key="14">
    <source>
        <dbReference type="PROSITE" id="PS50122"/>
    </source>
</evidence>
<dbReference type="PROSITE" id="PS50123">
    <property type="entry name" value="CHER"/>
    <property type="match status" value="1"/>
</dbReference>
<dbReference type="InterPro" id="IPR036097">
    <property type="entry name" value="HisK_dim/P_sf"/>
</dbReference>
<dbReference type="InterPro" id="IPR022641">
    <property type="entry name" value="CheR_N"/>
</dbReference>
<dbReference type="EMBL" id="QOVF01000003">
    <property type="protein sequence ID" value="KAA0694006.1"/>
    <property type="molecule type" value="Genomic_DNA"/>
</dbReference>
<evidence type="ECO:0000259" key="13">
    <source>
        <dbReference type="PROSITE" id="PS50113"/>
    </source>
</evidence>
<dbReference type="GO" id="GO:0000156">
    <property type="term" value="F:phosphorelay response regulator activity"/>
    <property type="evidence" value="ECO:0007669"/>
    <property type="project" value="InterPro"/>
</dbReference>
<keyword evidence="9" id="KW-0175">Coiled coil</keyword>
<dbReference type="FunFam" id="3.30.565.10:FF:000006">
    <property type="entry name" value="Sensor histidine kinase WalK"/>
    <property type="match status" value="1"/>
</dbReference>
<dbReference type="SMART" id="SM00091">
    <property type="entry name" value="PAS"/>
    <property type="match status" value="3"/>
</dbReference>
<keyword evidence="7" id="KW-0378">Hydrolase</keyword>
<dbReference type="Pfam" id="PF13426">
    <property type="entry name" value="PAS_9"/>
    <property type="match status" value="1"/>
</dbReference>
<feature type="active site" evidence="7">
    <location>
        <position position="34"/>
    </location>
</feature>
<evidence type="ECO:0000256" key="7">
    <source>
        <dbReference type="PROSITE-ProRule" id="PRU00050"/>
    </source>
</evidence>
<dbReference type="InterPro" id="IPR001789">
    <property type="entry name" value="Sig_transdc_resp-reg_receiver"/>
</dbReference>
<evidence type="ECO:0000313" key="17">
    <source>
        <dbReference type="Proteomes" id="UP000463138"/>
    </source>
</evidence>
<dbReference type="Gene3D" id="1.10.287.130">
    <property type="match status" value="1"/>
</dbReference>